<keyword evidence="3" id="KW-1185">Reference proteome</keyword>
<accession>A0A8H7VR62</accession>
<feature type="region of interest" description="Disordered" evidence="1">
    <location>
        <begin position="189"/>
        <end position="218"/>
    </location>
</feature>
<gene>
    <name evidence="2" type="ORF">INT45_011129</name>
</gene>
<reference evidence="2 3" key="1">
    <citation type="submission" date="2020-12" db="EMBL/GenBank/DDBJ databases">
        <title>Metabolic potential, ecology and presence of endohyphal bacteria is reflected in genomic diversity of Mucoromycotina.</title>
        <authorList>
            <person name="Muszewska A."/>
            <person name="Okrasinska A."/>
            <person name="Steczkiewicz K."/>
            <person name="Drgas O."/>
            <person name="Orlowska M."/>
            <person name="Perlinska-Lenart U."/>
            <person name="Aleksandrzak-Piekarczyk T."/>
            <person name="Szatraj K."/>
            <person name="Zielenkiewicz U."/>
            <person name="Pilsyk S."/>
            <person name="Malc E."/>
            <person name="Mieczkowski P."/>
            <person name="Kruszewska J.S."/>
            <person name="Biernat P."/>
            <person name="Pawlowska J."/>
        </authorList>
    </citation>
    <scope>NUCLEOTIDE SEQUENCE [LARGE SCALE GENOMIC DNA]</scope>
    <source>
        <strain evidence="2 3">CBS 142.35</strain>
    </source>
</reference>
<dbReference type="Proteomes" id="UP000646827">
    <property type="component" value="Unassembled WGS sequence"/>
</dbReference>
<dbReference type="EMBL" id="JAEPRB010000001">
    <property type="protein sequence ID" value="KAG2228337.1"/>
    <property type="molecule type" value="Genomic_DNA"/>
</dbReference>
<name>A0A8H7VR62_9FUNG</name>
<evidence type="ECO:0000256" key="1">
    <source>
        <dbReference type="SAM" id="MobiDB-lite"/>
    </source>
</evidence>
<evidence type="ECO:0000313" key="2">
    <source>
        <dbReference type="EMBL" id="KAG2228337.1"/>
    </source>
</evidence>
<comment type="caution">
    <text evidence="2">The sequence shown here is derived from an EMBL/GenBank/DDBJ whole genome shotgun (WGS) entry which is preliminary data.</text>
</comment>
<evidence type="ECO:0000313" key="3">
    <source>
        <dbReference type="Proteomes" id="UP000646827"/>
    </source>
</evidence>
<organism evidence="2 3">
    <name type="scientific">Circinella minor</name>
    <dbReference type="NCBI Taxonomy" id="1195481"/>
    <lineage>
        <taxon>Eukaryota</taxon>
        <taxon>Fungi</taxon>
        <taxon>Fungi incertae sedis</taxon>
        <taxon>Mucoromycota</taxon>
        <taxon>Mucoromycotina</taxon>
        <taxon>Mucoromycetes</taxon>
        <taxon>Mucorales</taxon>
        <taxon>Lichtheimiaceae</taxon>
        <taxon>Circinella</taxon>
    </lineage>
</organism>
<dbReference type="AlphaFoldDB" id="A0A8H7VR62"/>
<proteinExistence type="predicted"/>
<protein>
    <submittedName>
        <fullName evidence="2">Uncharacterized protein</fullName>
    </submittedName>
</protein>
<sequence>MAKYARAAIIKEEASKKLEHYSMDRLGELWKKFKEEKRSQPKFLNSDWTLEILHVQKIGLQRAEQYNKQSKAARARVERELKLYNDIRGEATEHLKVRDILMENSTFRRECNVFHHEIYPFDQYHNYQRADEEFRILKVNEAKSVLDFGARAVHLLKSALNLKLDDTEEWWYTQFQMLSNFLTDSELQNSTEEDNDNIEDGIARHDDDFTDLTTTQTE</sequence>